<dbReference type="EMBL" id="OOIL02003813">
    <property type="protein sequence ID" value="VFQ89615.1"/>
    <property type="molecule type" value="Genomic_DNA"/>
</dbReference>
<dbReference type="Proteomes" id="UP000595140">
    <property type="component" value="Unassembled WGS sequence"/>
</dbReference>
<keyword evidence="6" id="KW-1185">Reference proteome</keyword>
<keyword evidence="2" id="KW-0560">Oxidoreductase</keyword>
<evidence type="ECO:0000256" key="3">
    <source>
        <dbReference type="ARBA" id="ARBA00023004"/>
    </source>
</evidence>
<dbReference type="InterPro" id="IPR050295">
    <property type="entry name" value="Plant_2OG-oxidoreductases"/>
</dbReference>
<dbReference type="SUPFAM" id="SSF51197">
    <property type="entry name" value="Clavaminate synthase-like"/>
    <property type="match status" value="1"/>
</dbReference>
<feature type="domain" description="Non-haem dioxygenase N-terminal" evidence="4">
    <location>
        <begin position="5"/>
        <end position="98"/>
    </location>
</feature>
<dbReference type="OrthoDB" id="1302766at2759"/>
<gene>
    <name evidence="5" type="ORF">CCAM_LOCUS31391</name>
</gene>
<dbReference type="PANTHER" id="PTHR47991">
    <property type="entry name" value="OXOGLUTARATE/IRON-DEPENDENT DIOXYGENASE"/>
    <property type="match status" value="1"/>
</dbReference>
<dbReference type="GO" id="GO:0016706">
    <property type="term" value="F:2-oxoglutarate-dependent dioxygenase activity"/>
    <property type="evidence" value="ECO:0007669"/>
    <property type="project" value="UniProtKB-ARBA"/>
</dbReference>
<name>A0A484MLC0_9ASTE</name>
<dbReference type="AlphaFoldDB" id="A0A484MLC0"/>
<dbReference type="Gene3D" id="2.60.120.330">
    <property type="entry name" value="B-lactam Antibiotic, Isopenicillin N Synthase, Chain"/>
    <property type="match status" value="1"/>
</dbReference>
<dbReference type="Pfam" id="PF14226">
    <property type="entry name" value="DIOX_N"/>
    <property type="match status" value="1"/>
</dbReference>
<keyword evidence="3" id="KW-0408">Iron</keyword>
<evidence type="ECO:0000256" key="1">
    <source>
        <dbReference type="ARBA" id="ARBA00022723"/>
    </source>
</evidence>
<dbReference type="GO" id="GO:0046872">
    <property type="term" value="F:metal ion binding"/>
    <property type="evidence" value="ECO:0007669"/>
    <property type="project" value="UniProtKB-KW"/>
</dbReference>
<reference evidence="5 6" key="1">
    <citation type="submission" date="2018-04" db="EMBL/GenBank/DDBJ databases">
        <authorList>
            <person name="Vogel A."/>
        </authorList>
    </citation>
    <scope>NUCLEOTIDE SEQUENCE [LARGE SCALE GENOMIC DNA]</scope>
</reference>
<dbReference type="InterPro" id="IPR027443">
    <property type="entry name" value="IPNS-like_sf"/>
</dbReference>
<evidence type="ECO:0000256" key="2">
    <source>
        <dbReference type="ARBA" id="ARBA00023002"/>
    </source>
</evidence>
<accession>A0A484MLC0</accession>
<evidence type="ECO:0000313" key="5">
    <source>
        <dbReference type="EMBL" id="VFQ89615.1"/>
    </source>
</evidence>
<proteinExistence type="predicted"/>
<organism evidence="5 6">
    <name type="scientific">Cuscuta campestris</name>
    <dbReference type="NCBI Taxonomy" id="132261"/>
    <lineage>
        <taxon>Eukaryota</taxon>
        <taxon>Viridiplantae</taxon>
        <taxon>Streptophyta</taxon>
        <taxon>Embryophyta</taxon>
        <taxon>Tracheophyta</taxon>
        <taxon>Spermatophyta</taxon>
        <taxon>Magnoliopsida</taxon>
        <taxon>eudicotyledons</taxon>
        <taxon>Gunneridae</taxon>
        <taxon>Pentapetalae</taxon>
        <taxon>asterids</taxon>
        <taxon>lamiids</taxon>
        <taxon>Solanales</taxon>
        <taxon>Convolvulaceae</taxon>
        <taxon>Cuscuteae</taxon>
        <taxon>Cuscuta</taxon>
        <taxon>Cuscuta subgen. Grammica</taxon>
        <taxon>Cuscuta sect. Cleistogrammica</taxon>
    </lineage>
</organism>
<evidence type="ECO:0000313" key="6">
    <source>
        <dbReference type="Proteomes" id="UP000595140"/>
    </source>
</evidence>
<protein>
    <recommendedName>
        <fullName evidence="4">Non-haem dioxygenase N-terminal domain-containing protein</fullName>
    </recommendedName>
</protein>
<sequence>MACFPIINLEKLNTEERAATMAQIKDACENWGFFEVVDHGISVELLDRVEKLTKEHYKKSMEERFKEMVASRGLDAVQNEINDLDWESTFFLKHLPSSNISQVPDLEDDYRSFHKSLKI</sequence>
<keyword evidence="1" id="KW-0479">Metal-binding</keyword>
<evidence type="ECO:0000259" key="4">
    <source>
        <dbReference type="Pfam" id="PF14226"/>
    </source>
</evidence>
<dbReference type="InterPro" id="IPR026992">
    <property type="entry name" value="DIOX_N"/>
</dbReference>